<comment type="function">
    <text evidence="5">Exoribonuclease involved in ribosome biosynthesis. Involved in the processing of ITS1, the internal transcribed spacer localized between the 18S and 5.8S rRNAs.</text>
</comment>
<dbReference type="Gene3D" id="3.30.420.10">
    <property type="entry name" value="Ribonuclease H-like superfamily/Ribonuclease H"/>
    <property type="match status" value="1"/>
</dbReference>
<dbReference type="GO" id="GO:0006364">
    <property type="term" value="P:rRNA processing"/>
    <property type="evidence" value="ECO:0007669"/>
    <property type="project" value="UniProtKB-KW"/>
</dbReference>
<dbReference type="GO" id="GO:0005634">
    <property type="term" value="C:nucleus"/>
    <property type="evidence" value="ECO:0007669"/>
    <property type="project" value="TreeGrafter"/>
</dbReference>
<feature type="non-terminal residue" evidence="8">
    <location>
        <position position="355"/>
    </location>
</feature>
<evidence type="ECO:0000256" key="6">
    <source>
        <dbReference type="SAM" id="MobiDB-lite"/>
    </source>
</evidence>
<feature type="compositionally biased region" description="Basic and acidic residues" evidence="6">
    <location>
        <begin position="51"/>
        <end position="66"/>
    </location>
</feature>
<dbReference type="InterPro" id="IPR047021">
    <property type="entry name" value="REXO1/3/4-like"/>
</dbReference>
<keyword evidence="9" id="KW-1185">Reference proteome</keyword>
<sequence>MPYWEKMLGMVHGADELRKEGYRTEEFGEGLSRLRRCGKCRARVGKWKKPKEKEEAQKEYQKDADSARNTVYGGTRVSGQLKPTVDNSAGNGQITIVTVDEQSEAPPEGDGGSVTKGEEGKKNAKEKKKTGSCRFHTGKVMAKHYTCCQLHVSKPGCVTAEKHTPQDYAAGELEREWKLHETPSLLGGIGQASHRKAVALDCEMGISQHGDSELIRVTAVDYFTGETLVDSLVYPLVPMLHFNTRYSGVDRRMLERARIRKQCIMGRDEARTHLWRFVGPETILVMHGGPSDLMSLRWIHQRIIDTLRVEASRKEPIPGRTLKHLAEVILHTQIQKGRRGHDSLEDALACRGLLH</sequence>
<keyword evidence="2" id="KW-0540">Nuclease</keyword>
<evidence type="ECO:0000256" key="4">
    <source>
        <dbReference type="ARBA" id="ARBA00022839"/>
    </source>
</evidence>
<evidence type="ECO:0000313" key="9">
    <source>
        <dbReference type="Proteomes" id="UP000319663"/>
    </source>
</evidence>
<protein>
    <recommendedName>
        <fullName evidence="7">Exonuclease domain-containing protein</fullName>
    </recommendedName>
</protein>
<evidence type="ECO:0000256" key="3">
    <source>
        <dbReference type="ARBA" id="ARBA00022801"/>
    </source>
</evidence>
<evidence type="ECO:0000256" key="2">
    <source>
        <dbReference type="ARBA" id="ARBA00022722"/>
    </source>
</evidence>
<dbReference type="GO" id="GO:0000027">
    <property type="term" value="P:ribosomal large subunit assembly"/>
    <property type="evidence" value="ECO:0007669"/>
    <property type="project" value="TreeGrafter"/>
</dbReference>
<dbReference type="EMBL" id="VIFY01000012">
    <property type="protein sequence ID" value="TQB76068.1"/>
    <property type="molecule type" value="Genomic_DNA"/>
</dbReference>
<keyword evidence="3" id="KW-0378">Hydrolase</keyword>
<dbReference type="SMART" id="SM00479">
    <property type="entry name" value="EXOIII"/>
    <property type="match status" value="1"/>
</dbReference>
<dbReference type="GO" id="GO:0004527">
    <property type="term" value="F:exonuclease activity"/>
    <property type="evidence" value="ECO:0007669"/>
    <property type="project" value="UniProtKB-KW"/>
</dbReference>
<feature type="region of interest" description="Disordered" evidence="6">
    <location>
        <begin position="45"/>
        <end position="129"/>
    </location>
</feature>
<evidence type="ECO:0000256" key="1">
    <source>
        <dbReference type="ARBA" id="ARBA00022552"/>
    </source>
</evidence>
<reference evidence="8 9" key="1">
    <citation type="submission" date="2019-06" db="EMBL/GenBank/DDBJ databases">
        <title>Wine fermentation using esterase from Monascus purpureus.</title>
        <authorList>
            <person name="Geng C."/>
            <person name="Zhang Y."/>
        </authorList>
    </citation>
    <scope>NUCLEOTIDE SEQUENCE [LARGE SCALE GENOMIC DNA]</scope>
    <source>
        <strain evidence="8">HQ1</strain>
    </source>
</reference>
<dbReference type="InterPro" id="IPR012337">
    <property type="entry name" value="RNaseH-like_sf"/>
</dbReference>
<keyword evidence="4" id="KW-0269">Exonuclease</keyword>
<dbReference type="SUPFAM" id="SSF53098">
    <property type="entry name" value="Ribonuclease H-like"/>
    <property type="match status" value="1"/>
</dbReference>
<dbReference type="AlphaFoldDB" id="A0A507R332"/>
<dbReference type="InterPro" id="IPR036397">
    <property type="entry name" value="RNaseH_sf"/>
</dbReference>
<dbReference type="PANTHER" id="PTHR12801">
    <property type="entry name" value="RNA EXONUCLEASE REXO1 / RECO3 FAMILY MEMBER-RELATED"/>
    <property type="match status" value="1"/>
</dbReference>
<accession>A0A507R332</accession>
<comment type="caution">
    <text evidence="8">The sequence shown here is derived from an EMBL/GenBank/DDBJ whole genome shotgun (WGS) entry which is preliminary data.</text>
</comment>
<evidence type="ECO:0000256" key="5">
    <source>
        <dbReference type="ARBA" id="ARBA00025599"/>
    </source>
</evidence>
<dbReference type="Proteomes" id="UP000319663">
    <property type="component" value="Unassembled WGS sequence"/>
</dbReference>
<proteinExistence type="predicted"/>
<evidence type="ECO:0000259" key="7">
    <source>
        <dbReference type="SMART" id="SM00479"/>
    </source>
</evidence>
<evidence type="ECO:0000313" key="8">
    <source>
        <dbReference type="EMBL" id="TQB76068.1"/>
    </source>
</evidence>
<organism evidence="8 9">
    <name type="scientific">Monascus purpureus</name>
    <name type="common">Red mold</name>
    <name type="synonym">Monascus anka</name>
    <dbReference type="NCBI Taxonomy" id="5098"/>
    <lineage>
        <taxon>Eukaryota</taxon>
        <taxon>Fungi</taxon>
        <taxon>Dikarya</taxon>
        <taxon>Ascomycota</taxon>
        <taxon>Pezizomycotina</taxon>
        <taxon>Eurotiomycetes</taxon>
        <taxon>Eurotiomycetidae</taxon>
        <taxon>Eurotiales</taxon>
        <taxon>Aspergillaceae</taxon>
        <taxon>Monascus</taxon>
    </lineage>
</organism>
<dbReference type="InterPro" id="IPR013520">
    <property type="entry name" value="Ribonucl_H"/>
</dbReference>
<feature type="domain" description="Exonuclease" evidence="7">
    <location>
        <begin position="196"/>
        <end position="354"/>
    </location>
</feature>
<gene>
    <name evidence="8" type="ORF">MPDQ_000832</name>
</gene>
<dbReference type="GO" id="GO:0003676">
    <property type="term" value="F:nucleic acid binding"/>
    <property type="evidence" value="ECO:0007669"/>
    <property type="project" value="InterPro"/>
</dbReference>
<keyword evidence="1" id="KW-0698">rRNA processing</keyword>
<dbReference type="STRING" id="5098.A0A507R332"/>
<feature type="compositionally biased region" description="Polar residues" evidence="6">
    <location>
        <begin position="85"/>
        <end position="96"/>
    </location>
</feature>
<dbReference type="PANTHER" id="PTHR12801:SF45">
    <property type="entry name" value="RNA EXONUCLEASE 4"/>
    <property type="match status" value="1"/>
</dbReference>
<name>A0A507R332_MONPU</name>
<dbReference type="CDD" id="cd06137">
    <property type="entry name" value="DEDDh_RNase"/>
    <property type="match status" value="1"/>
</dbReference>